<dbReference type="CDD" id="cd02516">
    <property type="entry name" value="CDP-ME_synthetase"/>
    <property type="match status" value="1"/>
</dbReference>
<evidence type="ECO:0000313" key="9">
    <source>
        <dbReference type="EMBL" id="CUU58459.1"/>
    </source>
</evidence>
<feature type="site" description="Positions MEP for the nucleophilic attack" evidence="7">
    <location>
        <position position="205"/>
    </location>
</feature>
<gene>
    <name evidence="7" type="primary">ispD</name>
    <name evidence="9" type="ORF">Ga0074812_11993</name>
</gene>
<dbReference type="Pfam" id="PF01128">
    <property type="entry name" value="IspD"/>
    <property type="match status" value="1"/>
</dbReference>
<feature type="site" description="Positions MEP for the nucleophilic attack" evidence="7">
    <location>
        <position position="152"/>
    </location>
</feature>
<dbReference type="InterPro" id="IPR034683">
    <property type="entry name" value="IspD/TarI"/>
</dbReference>
<keyword evidence="5 7" id="KW-0548">Nucleotidyltransferase</keyword>
<evidence type="ECO:0000256" key="7">
    <source>
        <dbReference type="HAMAP-Rule" id="MF_00108"/>
    </source>
</evidence>
<dbReference type="HAMAP" id="MF_00108">
    <property type="entry name" value="IspD"/>
    <property type="match status" value="1"/>
</dbReference>
<dbReference type="FunFam" id="3.90.550.10:FF:000003">
    <property type="entry name" value="2-C-methyl-D-erythritol 4-phosphate cytidylyltransferase"/>
    <property type="match status" value="1"/>
</dbReference>
<comment type="similarity">
    <text evidence="3 7">Belongs to the IspD/TarI cytidylyltransferase family. IspD subfamily.</text>
</comment>
<evidence type="ECO:0000256" key="5">
    <source>
        <dbReference type="ARBA" id="ARBA00022695"/>
    </source>
</evidence>
<proteinExistence type="inferred from homology"/>
<dbReference type="AlphaFoldDB" id="A0A0S4QRT6"/>
<sequence length="229" mass="23784">MNSRVGAVVPAAGRGERLGGGTPKALRPLAGRPMLLRAVETLLSSTLVSQVVVAAPPTLVDVVGQLLGSGVRVVPGGAERVDSVRVALDALDDDIGVVLVHDAARPLTPAKLVDAVATTVLDGHPAVIPVLPVADTIKEIDADGRVVRTPRRDGLRAVQTPQGFRRDILRAAYANRDLPVTDDAGLVEALGVPVTTIPGAEEAFKVTRPADLVLAEALLAHSLPRDGHR</sequence>
<reference evidence="10" key="1">
    <citation type="submission" date="2015-11" db="EMBL/GenBank/DDBJ databases">
        <authorList>
            <person name="Varghese N."/>
        </authorList>
    </citation>
    <scope>NUCLEOTIDE SEQUENCE [LARGE SCALE GENOMIC DNA]</scope>
    <source>
        <strain evidence="10">DSM 45899</strain>
    </source>
</reference>
<keyword evidence="10" id="KW-1185">Reference proteome</keyword>
<feature type="site" description="Transition state stabilizer" evidence="7">
    <location>
        <position position="24"/>
    </location>
</feature>
<dbReference type="UniPathway" id="UPA00056">
    <property type="reaction ID" value="UER00093"/>
</dbReference>
<accession>A0A0S4QRT6</accession>
<feature type="site" description="Transition state stabilizer" evidence="7">
    <location>
        <position position="17"/>
    </location>
</feature>
<dbReference type="PROSITE" id="PS01295">
    <property type="entry name" value="ISPD"/>
    <property type="match status" value="1"/>
</dbReference>
<dbReference type="PANTHER" id="PTHR32125">
    <property type="entry name" value="2-C-METHYL-D-ERYTHRITOL 4-PHOSPHATE CYTIDYLYLTRANSFERASE, CHLOROPLASTIC"/>
    <property type="match status" value="1"/>
</dbReference>
<dbReference type="PANTHER" id="PTHR32125:SF4">
    <property type="entry name" value="2-C-METHYL-D-ERYTHRITOL 4-PHOSPHATE CYTIDYLYLTRANSFERASE, CHLOROPLASTIC"/>
    <property type="match status" value="1"/>
</dbReference>
<dbReference type="SUPFAM" id="SSF53448">
    <property type="entry name" value="Nucleotide-diphospho-sugar transferases"/>
    <property type="match status" value="1"/>
</dbReference>
<name>A0A0S4QRT6_9ACTN</name>
<dbReference type="InterPro" id="IPR050088">
    <property type="entry name" value="IspD/TarI_cytidylyltransf_bact"/>
</dbReference>
<dbReference type="NCBIfam" id="TIGR00453">
    <property type="entry name" value="ispD"/>
    <property type="match status" value="1"/>
</dbReference>
<dbReference type="RefSeq" id="WP_006545252.1">
    <property type="nucleotide sequence ID" value="NZ_FAOZ01000019.1"/>
</dbReference>
<keyword evidence="4 7" id="KW-0808">Transferase</keyword>
<evidence type="ECO:0000256" key="2">
    <source>
        <dbReference type="ARBA" id="ARBA00004787"/>
    </source>
</evidence>
<protein>
    <recommendedName>
        <fullName evidence="7">2-C-methyl-D-erythritol 4-phosphate cytidylyltransferase</fullName>
        <ecNumber evidence="7">2.7.7.60</ecNumber>
    </recommendedName>
    <alternativeName>
        <fullName evidence="7">4-diphosphocytidyl-2C-methyl-D-erythritol synthase</fullName>
    </alternativeName>
    <alternativeName>
        <fullName evidence="7">MEP cytidylyltransferase</fullName>
        <shortName evidence="7">MCT</shortName>
    </alternativeName>
</protein>
<comment type="function">
    <text evidence="7">Catalyzes the formation of 4-diphosphocytidyl-2-C-methyl-D-erythritol from CTP and 2-C-methyl-D-erythritol 4-phosphate (MEP).</text>
</comment>
<dbReference type="EC" id="2.7.7.60" evidence="7"/>
<dbReference type="InterPro" id="IPR018294">
    <property type="entry name" value="ISPD_synthase_CS"/>
</dbReference>
<dbReference type="Gene3D" id="3.90.550.10">
    <property type="entry name" value="Spore Coat Polysaccharide Biosynthesis Protein SpsA, Chain A"/>
    <property type="match status" value="1"/>
</dbReference>
<dbReference type="EMBL" id="FAOZ01000019">
    <property type="protein sequence ID" value="CUU58459.1"/>
    <property type="molecule type" value="Genomic_DNA"/>
</dbReference>
<comment type="pathway">
    <text evidence="2 7">Isoprenoid biosynthesis; isopentenyl diphosphate biosynthesis via DXP pathway; isopentenyl diphosphate from 1-deoxy-D-xylulose 5-phosphate: step 2/6.</text>
</comment>
<evidence type="ECO:0000256" key="1">
    <source>
        <dbReference type="ARBA" id="ARBA00001282"/>
    </source>
</evidence>
<organism evidence="9 10">
    <name type="scientific">Parafrankia irregularis</name>
    <dbReference type="NCBI Taxonomy" id="795642"/>
    <lineage>
        <taxon>Bacteria</taxon>
        <taxon>Bacillati</taxon>
        <taxon>Actinomycetota</taxon>
        <taxon>Actinomycetes</taxon>
        <taxon>Frankiales</taxon>
        <taxon>Frankiaceae</taxon>
        <taxon>Parafrankia</taxon>
    </lineage>
</organism>
<dbReference type="GO" id="GO:0050518">
    <property type="term" value="F:2-C-methyl-D-erythritol 4-phosphate cytidylyltransferase activity"/>
    <property type="evidence" value="ECO:0007669"/>
    <property type="project" value="UniProtKB-UniRule"/>
</dbReference>
<evidence type="ECO:0000256" key="6">
    <source>
        <dbReference type="ARBA" id="ARBA00023229"/>
    </source>
</evidence>
<dbReference type="InterPro" id="IPR029044">
    <property type="entry name" value="Nucleotide-diphossugar_trans"/>
</dbReference>
<evidence type="ECO:0000256" key="4">
    <source>
        <dbReference type="ARBA" id="ARBA00022679"/>
    </source>
</evidence>
<dbReference type="Proteomes" id="UP000198802">
    <property type="component" value="Unassembled WGS sequence"/>
</dbReference>
<comment type="catalytic activity">
    <reaction evidence="1 7">
        <text>2-C-methyl-D-erythritol 4-phosphate + CTP + H(+) = 4-CDP-2-C-methyl-D-erythritol + diphosphate</text>
        <dbReference type="Rhea" id="RHEA:13429"/>
        <dbReference type="ChEBI" id="CHEBI:15378"/>
        <dbReference type="ChEBI" id="CHEBI:33019"/>
        <dbReference type="ChEBI" id="CHEBI:37563"/>
        <dbReference type="ChEBI" id="CHEBI:57823"/>
        <dbReference type="ChEBI" id="CHEBI:58262"/>
        <dbReference type="EC" id="2.7.7.60"/>
    </reaction>
</comment>
<evidence type="ECO:0000256" key="8">
    <source>
        <dbReference type="SAM" id="MobiDB-lite"/>
    </source>
</evidence>
<dbReference type="GO" id="GO:0019288">
    <property type="term" value="P:isopentenyl diphosphate biosynthetic process, methylerythritol 4-phosphate pathway"/>
    <property type="evidence" value="ECO:0007669"/>
    <property type="project" value="UniProtKB-UniRule"/>
</dbReference>
<dbReference type="InterPro" id="IPR001228">
    <property type="entry name" value="IspD"/>
</dbReference>
<evidence type="ECO:0000256" key="3">
    <source>
        <dbReference type="ARBA" id="ARBA00009789"/>
    </source>
</evidence>
<evidence type="ECO:0000313" key="10">
    <source>
        <dbReference type="Proteomes" id="UP000198802"/>
    </source>
</evidence>
<keyword evidence="6 7" id="KW-0414">Isoprene biosynthesis</keyword>
<feature type="region of interest" description="Disordered" evidence="8">
    <location>
        <begin position="1"/>
        <end position="24"/>
    </location>
</feature>